<name>A0A2G3PGN7_WILMA</name>
<dbReference type="EMBL" id="PEBD01000011">
    <property type="protein sequence ID" value="PHV64856.1"/>
    <property type="molecule type" value="Genomic_DNA"/>
</dbReference>
<reference evidence="2 3" key="1">
    <citation type="submission" date="2017-10" db="EMBL/GenBank/DDBJ databases">
        <title>The draft genome sequence of Williamsia sp. BULT 1.1 isolated from the semi-arid grassland soils from South Africa.</title>
        <authorList>
            <person name="Kabwe M.H."/>
            <person name="Govender N."/>
            <person name="Mutseka Lunga P."/>
            <person name="Vikram S."/>
            <person name="Makhalanyane T.P."/>
        </authorList>
    </citation>
    <scope>NUCLEOTIDE SEQUENCE [LARGE SCALE GENOMIC DNA]</scope>
    <source>
        <strain evidence="2 3">BULT 1.1</strain>
    </source>
</reference>
<sequence>MIRLVSMIRRRSELSLSDFQQLWRTEHGPLVASHQSRLGLLRYTQTHWDGNAVPTAVAEARGPMEPSYDGVAESWWESEERLIAALESRAADEILTSEKAVCDMSESPIWVAHEYPQFSLSLTPYVARPNSTIVKAHFTLRHRADLTVAEAQLYWRTVHGPLIRSMSPVLGLLAYQQVHRFESPVEEMLRNARGTDAPPYLGHAEMWYDQSVVRRAPEIDSANRRAAEDEAEFIDFAGSANAVGKEYVFVDAL</sequence>
<dbReference type="Gene3D" id="3.30.70.100">
    <property type="match status" value="2"/>
</dbReference>
<dbReference type="GO" id="GO:0016491">
    <property type="term" value="F:oxidoreductase activity"/>
    <property type="evidence" value="ECO:0007669"/>
    <property type="project" value="InterPro"/>
</dbReference>
<evidence type="ECO:0000313" key="2">
    <source>
        <dbReference type="EMBL" id="PHV64856.1"/>
    </source>
</evidence>
<dbReference type="SUPFAM" id="SSF54909">
    <property type="entry name" value="Dimeric alpha+beta barrel"/>
    <property type="match status" value="2"/>
</dbReference>
<dbReference type="Proteomes" id="UP000225108">
    <property type="component" value="Unassembled WGS sequence"/>
</dbReference>
<feature type="domain" description="EthD" evidence="1">
    <location>
        <begin position="13"/>
        <end position="93"/>
    </location>
</feature>
<comment type="caution">
    <text evidence="2">The sequence shown here is derived from an EMBL/GenBank/DDBJ whole genome shotgun (WGS) entry which is preliminary data.</text>
</comment>
<accession>A0A2G3PGN7</accession>
<organism evidence="2 3">
    <name type="scientific">Williamsia marianensis</name>
    <dbReference type="NCBI Taxonomy" id="85044"/>
    <lineage>
        <taxon>Bacteria</taxon>
        <taxon>Bacillati</taxon>
        <taxon>Actinomycetota</taxon>
        <taxon>Actinomycetes</taxon>
        <taxon>Mycobacteriales</taxon>
        <taxon>Nocardiaceae</taxon>
        <taxon>Williamsia</taxon>
    </lineage>
</organism>
<protein>
    <recommendedName>
        <fullName evidence="1">EthD domain-containing protein</fullName>
    </recommendedName>
</protein>
<feature type="domain" description="EthD" evidence="1">
    <location>
        <begin position="145"/>
        <end position="236"/>
    </location>
</feature>
<evidence type="ECO:0000259" key="1">
    <source>
        <dbReference type="Pfam" id="PF07110"/>
    </source>
</evidence>
<evidence type="ECO:0000313" key="3">
    <source>
        <dbReference type="Proteomes" id="UP000225108"/>
    </source>
</evidence>
<gene>
    <name evidence="2" type="ORF">CSW57_21535</name>
</gene>
<dbReference type="RefSeq" id="WP_099384702.1">
    <property type="nucleotide sequence ID" value="NZ_PEBD01000011.1"/>
</dbReference>
<dbReference type="AlphaFoldDB" id="A0A2G3PGN7"/>
<dbReference type="InterPro" id="IPR011008">
    <property type="entry name" value="Dimeric_a/b-barrel"/>
</dbReference>
<dbReference type="Pfam" id="PF07110">
    <property type="entry name" value="EthD"/>
    <property type="match status" value="2"/>
</dbReference>
<proteinExistence type="predicted"/>
<dbReference type="InterPro" id="IPR009799">
    <property type="entry name" value="EthD_dom"/>
</dbReference>